<name>A0ABY6GSE0_9GAMM</name>
<dbReference type="Proteomes" id="UP001163255">
    <property type="component" value="Chromosome"/>
</dbReference>
<proteinExistence type="predicted"/>
<protein>
    <submittedName>
        <fullName evidence="1">Uncharacterized protein</fullName>
    </submittedName>
</protein>
<organism evidence="1 2">
    <name type="scientific">Endozoicomonas euniceicola</name>
    <dbReference type="NCBI Taxonomy" id="1234143"/>
    <lineage>
        <taxon>Bacteria</taxon>
        <taxon>Pseudomonadati</taxon>
        <taxon>Pseudomonadota</taxon>
        <taxon>Gammaproteobacteria</taxon>
        <taxon>Oceanospirillales</taxon>
        <taxon>Endozoicomonadaceae</taxon>
        <taxon>Endozoicomonas</taxon>
    </lineage>
</organism>
<keyword evidence="2" id="KW-1185">Reference proteome</keyword>
<evidence type="ECO:0000313" key="1">
    <source>
        <dbReference type="EMBL" id="UYM15663.1"/>
    </source>
</evidence>
<dbReference type="EMBL" id="CP103300">
    <property type="protein sequence ID" value="UYM15663.1"/>
    <property type="molecule type" value="Genomic_DNA"/>
</dbReference>
<sequence length="101" mass="11679">MLCHSPYLRSLCEIKGVDYCEDWSVLEGRLLDQDINPRTIKSLSHGRMRGTFYSQRRNELMQRIKHELGKKLAEAYLPQRANDNSGNHRLLLKAGNVTIIP</sequence>
<accession>A0ABY6GSE0</accession>
<gene>
    <name evidence="1" type="ORF">NX720_22985</name>
</gene>
<dbReference type="RefSeq" id="WP_262597792.1">
    <property type="nucleotide sequence ID" value="NZ_CP103300.1"/>
</dbReference>
<reference evidence="1" key="1">
    <citation type="submission" date="2022-10" db="EMBL/GenBank/DDBJ databases">
        <title>Completed Genome Sequence of two octocoral isolated bacterium, Endozoicomonas euniceicola EF212T and Endozoicomonas gorgoniicola PS125T.</title>
        <authorList>
            <person name="Chiou Y.-J."/>
            <person name="Chen Y.-H."/>
        </authorList>
    </citation>
    <scope>NUCLEOTIDE SEQUENCE</scope>
    <source>
        <strain evidence="1">EF212</strain>
    </source>
</reference>
<evidence type="ECO:0000313" key="2">
    <source>
        <dbReference type="Proteomes" id="UP001163255"/>
    </source>
</evidence>